<accession>A0A0B3SF54</accession>
<keyword evidence="5 6" id="KW-0720">Serine protease</keyword>
<evidence type="ECO:0000256" key="3">
    <source>
        <dbReference type="ARBA" id="ARBA00022729"/>
    </source>
</evidence>
<evidence type="ECO:0000313" key="7">
    <source>
        <dbReference type="EMBL" id="KHQ55321.1"/>
    </source>
</evidence>
<evidence type="ECO:0000256" key="4">
    <source>
        <dbReference type="ARBA" id="ARBA00022801"/>
    </source>
</evidence>
<dbReference type="GO" id="GO:0006508">
    <property type="term" value="P:proteolysis"/>
    <property type="evidence" value="ECO:0007669"/>
    <property type="project" value="UniProtKB-KW"/>
</dbReference>
<keyword evidence="3 6" id="KW-0732">Signal</keyword>
<dbReference type="EC" id="3.4.21.-" evidence="6"/>
<dbReference type="SUPFAM" id="SSF50494">
    <property type="entry name" value="Trypsin-like serine proteases"/>
    <property type="match status" value="1"/>
</dbReference>
<evidence type="ECO:0000256" key="1">
    <source>
        <dbReference type="ARBA" id="ARBA00008764"/>
    </source>
</evidence>
<dbReference type="PRINTS" id="PR00839">
    <property type="entry name" value="V8PROTEASE"/>
</dbReference>
<reference evidence="7 8" key="1">
    <citation type="submission" date="2014-10" db="EMBL/GenBank/DDBJ databases">
        <title>Genome sequence of Ponticoccus sp. strain UMTAT08 isolated from clonal culture of toxic dinoflagellate Alexandrium tamiyavanichii.</title>
        <authorList>
            <person name="Gan H.Y."/>
            <person name="Muhd D.-D."/>
            <person name="Mohd Noor M.E."/>
            <person name="Yeong Y.S."/>
            <person name="Usup G."/>
        </authorList>
    </citation>
    <scope>NUCLEOTIDE SEQUENCE [LARGE SCALE GENOMIC DNA]</scope>
    <source>
        <strain evidence="7 8">UMTAT08</strain>
    </source>
</reference>
<feature type="chain" id="PRO_5006986267" description="Serine protease" evidence="6">
    <location>
        <begin position="26"/>
        <end position="406"/>
    </location>
</feature>
<organism evidence="7 8">
    <name type="scientific">Mameliella alba</name>
    <dbReference type="NCBI Taxonomy" id="561184"/>
    <lineage>
        <taxon>Bacteria</taxon>
        <taxon>Pseudomonadati</taxon>
        <taxon>Pseudomonadota</taxon>
        <taxon>Alphaproteobacteria</taxon>
        <taxon>Rhodobacterales</taxon>
        <taxon>Roseobacteraceae</taxon>
        <taxon>Mameliella</taxon>
    </lineage>
</organism>
<gene>
    <name evidence="7" type="ORF">OA50_00357</name>
</gene>
<sequence>MPRVVRPFAAASAVALCLLPAQAPAQDGIQKELAIEGYNNEAIYTYAESSDFRRLGRGVGKLQIRTDAGENPCTAFLVDATHILTNYHCIPGVLEDPRIGATEITSVTWIAGFVEPGRDEETARFTVNPVPVESSAELDYSVLEVTGVPTDRFPPLPLSDAPPVEGMPFWIIGHPMGKSQHISREGCRAARPPLEKAPEAQSGQRVRHTCDTLGGNSGSPIIDSSARRVIALHNSGNRNVGINYGIPMAEILAQSKVLKTAPRPGPTPKPLPMLMSAFPASLGVGGELSLVADMPADCTPAFVDISPSLQLTPIPLDIFEKVDLGPGQTRYQVTPTSRYAVVVQEQDEKGEHRIGYLCSSSGVSDAEQLKSALRLVVADLNKGQLSGKVTLDGGTVDYAFKSYVIE</sequence>
<dbReference type="PANTHER" id="PTHR36234:SF5">
    <property type="entry name" value="LYSYL ENDOPEPTIDASE"/>
    <property type="match status" value="1"/>
</dbReference>
<dbReference type="RefSeq" id="WP_043136536.1">
    <property type="nucleotide sequence ID" value="NZ_JSUQ01000001.1"/>
</dbReference>
<dbReference type="InterPro" id="IPR009003">
    <property type="entry name" value="Peptidase_S1_PA"/>
</dbReference>
<keyword evidence="8" id="KW-1185">Reference proteome</keyword>
<comment type="similarity">
    <text evidence="1 6">Belongs to the peptidase S1B family.</text>
</comment>
<dbReference type="Gene3D" id="2.40.10.10">
    <property type="entry name" value="Trypsin-like serine proteases"/>
    <property type="match status" value="2"/>
</dbReference>
<comment type="caution">
    <text evidence="7">The sequence shown here is derived from an EMBL/GenBank/DDBJ whole genome shotgun (WGS) entry which is preliminary data.</text>
</comment>
<feature type="signal peptide" evidence="6">
    <location>
        <begin position="1"/>
        <end position="25"/>
    </location>
</feature>
<protein>
    <recommendedName>
        <fullName evidence="6">Serine protease</fullName>
        <ecNumber evidence="6">3.4.21.-</ecNumber>
    </recommendedName>
</protein>
<dbReference type="Pfam" id="PF13365">
    <property type="entry name" value="Trypsin_2"/>
    <property type="match status" value="1"/>
</dbReference>
<dbReference type="InterPro" id="IPR043504">
    <property type="entry name" value="Peptidase_S1_PA_chymotrypsin"/>
</dbReference>
<proteinExistence type="inferred from homology"/>
<dbReference type="STRING" id="561184.SAMN05216376_103360"/>
<evidence type="ECO:0000256" key="5">
    <source>
        <dbReference type="ARBA" id="ARBA00022825"/>
    </source>
</evidence>
<dbReference type="AlphaFoldDB" id="A0A0B3SF54"/>
<dbReference type="PANTHER" id="PTHR36234">
    <property type="entry name" value="LYSYL ENDOPEPTIDASE"/>
    <property type="match status" value="1"/>
</dbReference>
<evidence type="ECO:0000313" key="8">
    <source>
        <dbReference type="Proteomes" id="UP000030960"/>
    </source>
</evidence>
<keyword evidence="4 6" id="KW-0378">Hydrolase</keyword>
<keyword evidence="2 6" id="KW-0645">Protease</keyword>
<dbReference type="EMBL" id="JSUQ01000001">
    <property type="protein sequence ID" value="KHQ55321.1"/>
    <property type="molecule type" value="Genomic_DNA"/>
</dbReference>
<dbReference type="InterPro" id="IPR008256">
    <property type="entry name" value="Peptidase_S1B"/>
</dbReference>
<evidence type="ECO:0000256" key="6">
    <source>
        <dbReference type="RuleBase" id="RU004296"/>
    </source>
</evidence>
<evidence type="ECO:0000256" key="2">
    <source>
        <dbReference type="ARBA" id="ARBA00022670"/>
    </source>
</evidence>
<name>A0A0B3SF54_9RHOB</name>
<dbReference type="GO" id="GO:0008236">
    <property type="term" value="F:serine-type peptidase activity"/>
    <property type="evidence" value="ECO:0007669"/>
    <property type="project" value="UniProtKB-KW"/>
</dbReference>
<dbReference type="Proteomes" id="UP000030960">
    <property type="component" value="Unassembled WGS sequence"/>
</dbReference>